<evidence type="ECO:0008006" key="3">
    <source>
        <dbReference type="Google" id="ProtNLM"/>
    </source>
</evidence>
<dbReference type="AlphaFoldDB" id="A0A2D0AG61"/>
<comment type="caution">
    <text evidence="1">The sequence shown here is derived from an EMBL/GenBank/DDBJ whole genome shotgun (WGS) entry which is preliminary data.</text>
</comment>
<dbReference type="InterPro" id="IPR009387">
    <property type="entry name" value="HigB-2"/>
</dbReference>
<dbReference type="Pfam" id="PF06296">
    <property type="entry name" value="RelE"/>
    <property type="match status" value="1"/>
</dbReference>
<dbReference type="EMBL" id="NIRR01000013">
    <property type="protein sequence ID" value="OWP63328.1"/>
    <property type="molecule type" value="Genomic_DNA"/>
</dbReference>
<evidence type="ECO:0000313" key="1">
    <source>
        <dbReference type="EMBL" id="OWP63328.1"/>
    </source>
</evidence>
<organism evidence="1 2">
    <name type="scientific">Hymenobacter amundsenii</name>
    <dbReference type="NCBI Taxonomy" id="2006685"/>
    <lineage>
        <taxon>Bacteria</taxon>
        <taxon>Pseudomonadati</taxon>
        <taxon>Bacteroidota</taxon>
        <taxon>Cytophagia</taxon>
        <taxon>Cytophagales</taxon>
        <taxon>Hymenobacteraceae</taxon>
        <taxon>Hymenobacter</taxon>
    </lineage>
</organism>
<reference evidence="1 2" key="1">
    <citation type="submission" date="2017-06" db="EMBL/GenBank/DDBJ databases">
        <title>Hymenobacter amundsenii sp. nov. isolated from regoliths in Antarctica.</title>
        <authorList>
            <person name="Sedlacek I."/>
            <person name="Kralova S."/>
            <person name="Pantucek R."/>
            <person name="Svec P."/>
            <person name="Holochova P."/>
            <person name="Stankova E."/>
            <person name="Vrbovska V."/>
            <person name="Busse H.-J."/>
        </authorList>
    </citation>
    <scope>NUCLEOTIDE SEQUENCE [LARGE SCALE GENOMIC DNA]</scope>
    <source>
        <strain evidence="1 2">CCM 8682</strain>
    </source>
</reference>
<keyword evidence="2" id="KW-1185">Reference proteome</keyword>
<name>A0A2D0AG61_9BACT</name>
<protein>
    <recommendedName>
        <fullName evidence="3">Addiction module toxin RelE</fullName>
    </recommendedName>
</protein>
<sequence>MSFQVKPITSFKRDVKRLGKKYRSLPDDLNAIVQELRDNPYKGTGIGHGCYKIRLAIASKGTGKRGGARVITYVRVVNETVYLLAIYDKSEQSSLSDQQVLALLGLLDE</sequence>
<dbReference type="OrthoDB" id="1364255at2"/>
<gene>
    <name evidence="1" type="ORF">CDA63_09910</name>
</gene>
<dbReference type="Proteomes" id="UP000197277">
    <property type="component" value="Unassembled WGS sequence"/>
</dbReference>
<dbReference type="RefSeq" id="WP_088464295.1">
    <property type="nucleotide sequence ID" value="NZ_NIRR01000013.1"/>
</dbReference>
<proteinExistence type="predicted"/>
<dbReference type="PIRSF" id="PIRSF039032">
    <property type="entry name" value="HigB-2"/>
    <property type="match status" value="1"/>
</dbReference>
<accession>A0A2D0AG61</accession>
<evidence type="ECO:0000313" key="2">
    <source>
        <dbReference type="Proteomes" id="UP000197277"/>
    </source>
</evidence>